<dbReference type="EMBL" id="CP004005">
    <property type="protein sequence ID" value="AGH17276.1"/>
    <property type="molecule type" value="Genomic_DNA"/>
</dbReference>
<organism evidence="2 3">
    <name type="scientific">Candidatus Liberibacter asiaticus str. gxpsy</name>
    <dbReference type="NCBI Taxonomy" id="1174529"/>
    <lineage>
        <taxon>Bacteria</taxon>
        <taxon>Pseudomonadati</taxon>
        <taxon>Pseudomonadota</taxon>
        <taxon>Alphaproteobacteria</taxon>
        <taxon>Hyphomicrobiales</taxon>
        <taxon>Rhizobiaceae</taxon>
        <taxon>Liberibacter</taxon>
    </lineage>
</organism>
<dbReference type="SUPFAM" id="SSF88697">
    <property type="entry name" value="PUA domain-like"/>
    <property type="match status" value="1"/>
</dbReference>
<gene>
    <name evidence="2" type="ORF">WSI_04540</name>
</gene>
<dbReference type="InterPro" id="IPR047197">
    <property type="entry name" value="THYN1-like_EVE"/>
</dbReference>
<dbReference type="Pfam" id="PF01878">
    <property type="entry name" value="EVE"/>
    <property type="match status" value="1"/>
</dbReference>
<feature type="domain" description="EVE" evidence="1">
    <location>
        <begin position="2"/>
        <end position="135"/>
    </location>
</feature>
<dbReference type="InterPro" id="IPR002740">
    <property type="entry name" value="EVE_domain"/>
</dbReference>
<evidence type="ECO:0000259" key="1">
    <source>
        <dbReference type="Pfam" id="PF01878"/>
    </source>
</evidence>
<dbReference type="PANTHER" id="PTHR14087">
    <property type="entry name" value="THYMOCYTE NUCLEAR PROTEIN 1"/>
    <property type="match status" value="1"/>
</dbReference>
<protein>
    <recommendedName>
        <fullName evidence="1">EVE domain-containing protein</fullName>
    </recommendedName>
</protein>
<evidence type="ECO:0000313" key="2">
    <source>
        <dbReference type="EMBL" id="AGH17276.1"/>
    </source>
</evidence>
<dbReference type="Gene3D" id="3.10.590.10">
    <property type="entry name" value="ph1033 like domains"/>
    <property type="match status" value="1"/>
</dbReference>
<accession>A0ABM5NGG1</accession>
<dbReference type="Proteomes" id="UP000011820">
    <property type="component" value="Chromosome"/>
</dbReference>
<keyword evidence="3" id="KW-1185">Reference proteome</keyword>
<name>A0ABM5NGG1_LIBAS</name>
<dbReference type="PANTHER" id="PTHR14087:SF7">
    <property type="entry name" value="THYMOCYTE NUCLEAR PROTEIN 1"/>
    <property type="match status" value="1"/>
</dbReference>
<evidence type="ECO:0000313" key="3">
    <source>
        <dbReference type="Proteomes" id="UP000011820"/>
    </source>
</evidence>
<dbReference type="GeneID" id="93077269"/>
<dbReference type="CDD" id="cd21133">
    <property type="entry name" value="EVE"/>
    <property type="match status" value="1"/>
</dbReference>
<sequence length="143" mass="16249">MAYWLVKSEPSEWSWKMQQDKGRVGEAWTGVRNYQARNNMRKMRVGDKGFFYHSNKGREIVGIFEVITCTYPDPTAEQSSCWECVDICAVCSMPCPVSLMAIKANPRLSSMILIVSSRLSVQPVTTDEYLEVCRMGKLSNPPL</sequence>
<dbReference type="InterPro" id="IPR052181">
    <property type="entry name" value="5hmC_binding"/>
</dbReference>
<dbReference type="InterPro" id="IPR015947">
    <property type="entry name" value="PUA-like_sf"/>
</dbReference>
<proteinExistence type="predicted"/>
<reference evidence="2 3" key="1">
    <citation type="journal article" date="2013" name="Genome Announc.">
        <title>Complete Genome Sequence of a Chinese Strain of 'Candidatus Liberibacter asiaticus'.</title>
        <authorList>
            <person name="Lin H."/>
            <person name="Han C.S."/>
            <person name="Liu B."/>
            <person name="Lou B."/>
            <person name="Bai X."/>
            <person name="Deng C."/>
            <person name="Civerolo E.L."/>
            <person name="Gupta G."/>
        </authorList>
    </citation>
    <scope>NUCLEOTIDE SEQUENCE [LARGE SCALE GENOMIC DNA]</scope>
    <source>
        <strain evidence="3">gxpsy</strain>
    </source>
</reference>
<dbReference type="RefSeq" id="WP_015452871.1">
    <property type="nucleotide sequence ID" value="NC_020549.1"/>
</dbReference>